<organism evidence="1 2">
    <name type="scientific">Pristionchus pacificus</name>
    <name type="common">Parasitic nematode worm</name>
    <dbReference type="NCBI Taxonomy" id="54126"/>
    <lineage>
        <taxon>Eukaryota</taxon>
        <taxon>Metazoa</taxon>
        <taxon>Ecdysozoa</taxon>
        <taxon>Nematoda</taxon>
        <taxon>Chromadorea</taxon>
        <taxon>Rhabditida</taxon>
        <taxon>Rhabditina</taxon>
        <taxon>Diplogasteromorpha</taxon>
        <taxon>Diplogasteroidea</taxon>
        <taxon>Neodiplogasteridae</taxon>
        <taxon>Pristionchus</taxon>
    </lineage>
</organism>
<proteinExistence type="predicted"/>
<reference evidence="2" key="1">
    <citation type="journal article" date="2008" name="Nat. Genet.">
        <title>The Pristionchus pacificus genome provides a unique perspective on nematode lifestyle and parasitism.</title>
        <authorList>
            <person name="Dieterich C."/>
            <person name="Clifton S.W."/>
            <person name="Schuster L.N."/>
            <person name="Chinwalla A."/>
            <person name="Delehaunty K."/>
            <person name="Dinkelacker I."/>
            <person name="Fulton L."/>
            <person name="Fulton R."/>
            <person name="Godfrey J."/>
            <person name="Minx P."/>
            <person name="Mitreva M."/>
            <person name="Roeseler W."/>
            <person name="Tian H."/>
            <person name="Witte H."/>
            <person name="Yang S.P."/>
            <person name="Wilson R.K."/>
            <person name="Sommer R.J."/>
        </authorList>
    </citation>
    <scope>NUCLEOTIDE SEQUENCE [LARGE SCALE GENOMIC DNA]</scope>
    <source>
        <strain evidence="2">PS312</strain>
    </source>
</reference>
<protein>
    <submittedName>
        <fullName evidence="1">Uncharacterized protein</fullName>
    </submittedName>
</protein>
<keyword evidence="2" id="KW-1185">Reference proteome</keyword>
<name>A0A2A6C7K0_PRIPA</name>
<accession>A0A8R1UN98</accession>
<sequence>MQSGWTPYLDVLGELLESLEDLGEGEEADLVGEVGLVLVDLGADGFGHRLLDLGDLDDLGEGVLVGAEDLDDLAGGLLGGGGQLGDSGAGLLGWLPYLDVLGESVELVLVVVNGGGGSEVVEGSDSQTESELLLVGEDLATDFGGERLLEGSDLVQLLTGKLVGAEDLEDISGGLLGGGRELEHAGLGLLGVGLQCTYLDDLSEDLESGDDLGEGEDADLVGELGLVGLDLGLDGGGEGLLQLVDLDDLSERVLVGAEDLDDLAGGSLGGGRELGNSGAGLLGTVELVEVVVVGVSVVEVVEGHDSQGESFLDLLDSLVLLEGSLVGDEDVDDLAGGSLGGGRELGNSGAGLLGARVEGMVPYLDVVGEFLQSLDDLGDGQEADLVGELSLVVVDLSNDGGGEVGLNGLALLVLGLRVLVRDEDLDDLSGGLLGRGRELGDTGAGLLGFLESLEDLGQSEDADLVGDVGLEVKINNLDVLGQFVHSVHIGVMRGSVAEMVDGCDADLLRDLLLEGVDLSEHLNTISINSIDPSLHSSSSGSVGSDSLIFLHSSNFSFGVLSETKILTMSPNGFWAAGDRVATLARASSGCAFKVPFRMQCYRNGVPHLDVVSQLLESLENLGQGEDSNTVSELGLVVLDLGTDGGRELGLDLLCLVQLRGGVLVGEEDLDDLAGGSLGGSGQLVDACAHLMWVGLSMNELCSAEDLDDLAGRSLSGGRELGNTGASLLGAHSDVLGELLQSRNDLMQSKKSDLVGQLGLTFELVSVLVSDRVVTDMVDGGESQLLGELLLVGENLSEHLGESILDLSDLHVLLAGSLVGAENLEYVAGGLLGGGRELEHAGASFLGPYLDMRGEQIESSDDLLQSKKANLVSELRLVVLDLGSDWG</sequence>
<gene>
    <name evidence="1" type="primary">WBGene00273401</name>
</gene>
<dbReference type="EnsemblMetazoa" id="PPA35032.1">
    <property type="protein sequence ID" value="PPA35032.1"/>
    <property type="gene ID" value="WBGene00273401"/>
</dbReference>
<accession>A0A2A6C7K0</accession>
<evidence type="ECO:0000313" key="2">
    <source>
        <dbReference type="Proteomes" id="UP000005239"/>
    </source>
</evidence>
<evidence type="ECO:0000313" key="1">
    <source>
        <dbReference type="EnsemblMetazoa" id="PPA35032.1"/>
    </source>
</evidence>
<dbReference type="Proteomes" id="UP000005239">
    <property type="component" value="Unassembled WGS sequence"/>
</dbReference>
<reference evidence="1" key="2">
    <citation type="submission" date="2022-06" db="UniProtKB">
        <authorList>
            <consortium name="EnsemblMetazoa"/>
        </authorList>
    </citation>
    <scope>IDENTIFICATION</scope>
    <source>
        <strain evidence="1">PS312</strain>
    </source>
</reference>
<dbReference type="AlphaFoldDB" id="A0A2A6C7K0"/>